<protein>
    <recommendedName>
        <fullName evidence="2">Transposase</fullName>
    </recommendedName>
</protein>
<dbReference type="Proteomes" id="UP000030682">
    <property type="component" value="Unassembled WGS sequence"/>
</dbReference>
<accession>W8YLM3</accession>
<gene>
    <name evidence="1" type="ORF">BTDB27_p000275</name>
</gene>
<sequence>MKQEGFKNKEIMDALGIKNVAHIRTWMNWYREDETYRFEQSIGRQSIHRTGKKVNRT</sequence>
<proteinExistence type="predicted"/>
<reference evidence="1" key="1">
    <citation type="submission" date="2014-01" db="EMBL/GenBank/DDBJ databases">
        <title>Draft genome sequence of highly nematicidal Bacillus thuringiensis DB27.</title>
        <authorList>
            <person name="Iatsenko I."/>
            <person name="Pickard D."/>
            <person name="Corton C."/>
            <person name="Dougan G."/>
            <person name="Sommer R.J."/>
        </authorList>
    </citation>
    <scope>NUCLEOTIDE SEQUENCE [LARGE SCALE GENOMIC DNA]</scope>
    <source>
        <strain evidence="1">DB27</strain>
    </source>
</reference>
<dbReference type="EMBL" id="HG810024">
    <property type="protein sequence ID" value="CDN39612.1"/>
    <property type="molecule type" value="Genomic_DNA"/>
</dbReference>
<evidence type="ECO:0000313" key="1">
    <source>
        <dbReference type="EMBL" id="CDN39612.1"/>
    </source>
</evidence>
<evidence type="ECO:0008006" key="2">
    <source>
        <dbReference type="Google" id="ProtNLM"/>
    </source>
</evidence>
<name>W8YLM3_BACTU</name>
<dbReference type="AlphaFoldDB" id="W8YLM3"/>
<reference evidence="1" key="2">
    <citation type="submission" date="2014-01" db="EMBL/GenBank/DDBJ databases">
        <authorList>
            <person name="Aslett M."/>
        </authorList>
    </citation>
    <scope>NUCLEOTIDE SEQUENCE [LARGE SCALE GENOMIC DNA]</scope>
    <source>
        <strain evidence="1">DB27</strain>
    </source>
</reference>
<organism evidence="1">
    <name type="scientific">Bacillus thuringiensis DB27</name>
    <dbReference type="NCBI Taxonomy" id="1431339"/>
    <lineage>
        <taxon>Bacteria</taxon>
        <taxon>Bacillati</taxon>
        <taxon>Bacillota</taxon>
        <taxon>Bacilli</taxon>
        <taxon>Bacillales</taxon>
        <taxon>Bacillaceae</taxon>
        <taxon>Bacillus</taxon>
        <taxon>Bacillus cereus group</taxon>
    </lineage>
</organism>
<dbReference type="HOGENOM" id="CLU_2987291_0_0_9"/>